<dbReference type="InterPro" id="IPR050564">
    <property type="entry name" value="F420-G6PD/mer"/>
</dbReference>
<dbReference type="GO" id="GO:0016705">
    <property type="term" value="F:oxidoreductase activity, acting on paired donors, with incorporation or reduction of molecular oxygen"/>
    <property type="evidence" value="ECO:0007669"/>
    <property type="project" value="InterPro"/>
</dbReference>
<dbReference type="Proteomes" id="UP000586918">
    <property type="component" value="Unassembled WGS sequence"/>
</dbReference>
<dbReference type="PANTHER" id="PTHR43244">
    <property type="match status" value="1"/>
</dbReference>
<evidence type="ECO:0000256" key="1">
    <source>
        <dbReference type="ARBA" id="ARBA00023002"/>
    </source>
</evidence>
<dbReference type="AlphaFoldDB" id="A0A848DJ42"/>
<dbReference type="Gene3D" id="3.20.20.30">
    <property type="entry name" value="Luciferase-like domain"/>
    <property type="match status" value="1"/>
</dbReference>
<comment type="caution">
    <text evidence="3">The sequence shown here is derived from an EMBL/GenBank/DDBJ whole genome shotgun (WGS) entry which is preliminary data.</text>
</comment>
<sequence>MTTSGTDGSPVGLLVSSQVQPEQIPEISALAEREGFGELWIPEDYFFYGGISGAMAALNATSRIKVGVGVVSAMARHPAALAMELATIDRMYPGRVWPGIGLGVPHWVEQMGAMPKSPYTAMRETVTNVRRLLDGEEVTFEGKVYSFDKIQLVHPAVTKLPIYMGVIGPRMLNLSGEVADATLVSVLAGTKYLGWLRERVAEGQAKAGREGEHHRVATYTLYSVDQDSAKAKEEARTVAAFYLAAVPKSGLTDIYGIGDELWDMYQRGGDNPAELILREMPDQWVEDLVVAGDPDECAAKIQALIDAGSDSVALAPVAADRVTEVVELTAREVLPQVRHRTGA</sequence>
<dbReference type="CDD" id="cd01097">
    <property type="entry name" value="Tetrahydromethanopterin_reductase"/>
    <property type="match status" value="1"/>
</dbReference>
<gene>
    <name evidence="3" type="ORF">HF519_13465</name>
</gene>
<reference evidence="3 4" key="1">
    <citation type="submission" date="2020-04" db="EMBL/GenBank/DDBJ databases">
        <authorList>
            <person name="Klaysubun C."/>
            <person name="Duangmal K."/>
            <person name="Lipun K."/>
        </authorList>
    </citation>
    <scope>NUCLEOTIDE SEQUENCE [LARGE SCALE GENOMIC DNA]</scope>
    <source>
        <strain evidence="3 4">DSM 45300</strain>
    </source>
</reference>
<dbReference type="RefSeq" id="WP_169413270.1">
    <property type="nucleotide sequence ID" value="NZ_JAAXKZ010000042.1"/>
</dbReference>
<evidence type="ECO:0000313" key="3">
    <source>
        <dbReference type="EMBL" id="NMH92559.1"/>
    </source>
</evidence>
<evidence type="ECO:0000259" key="2">
    <source>
        <dbReference type="Pfam" id="PF00296"/>
    </source>
</evidence>
<dbReference type="InterPro" id="IPR011251">
    <property type="entry name" value="Luciferase-like_dom"/>
</dbReference>
<name>A0A848DJ42_9PSEU</name>
<dbReference type="InterPro" id="IPR036661">
    <property type="entry name" value="Luciferase-like_sf"/>
</dbReference>
<keyword evidence="4" id="KW-1185">Reference proteome</keyword>
<organism evidence="3 4">
    <name type="scientific">Pseudonocardia bannensis</name>
    <dbReference type="NCBI Taxonomy" id="630973"/>
    <lineage>
        <taxon>Bacteria</taxon>
        <taxon>Bacillati</taxon>
        <taxon>Actinomycetota</taxon>
        <taxon>Actinomycetes</taxon>
        <taxon>Pseudonocardiales</taxon>
        <taxon>Pseudonocardiaceae</taxon>
        <taxon>Pseudonocardia</taxon>
    </lineage>
</organism>
<accession>A0A848DJ42</accession>
<dbReference type="PANTHER" id="PTHR43244:SF1">
    <property type="entry name" value="5,10-METHYLENETETRAHYDROMETHANOPTERIN REDUCTASE"/>
    <property type="match status" value="1"/>
</dbReference>
<dbReference type="EMBL" id="JAAXKZ010000042">
    <property type="protein sequence ID" value="NMH92559.1"/>
    <property type="molecule type" value="Genomic_DNA"/>
</dbReference>
<dbReference type="Pfam" id="PF00296">
    <property type="entry name" value="Bac_luciferase"/>
    <property type="match status" value="1"/>
</dbReference>
<protein>
    <submittedName>
        <fullName evidence="3">LLM class flavin-dependent oxidoreductase</fullName>
    </submittedName>
</protein>
<feature type="domain" description="Luciferase-like" evidence="2">
    <location>
        <begin position="18"/>
        <end position="310"/>
    </location>
</feature>
<keyword evidence="1" id="KW-0560">Oxidoreductase</keyword>
<evidence type="ECO:0000313" key="4">
    <source>
        <dbReference type="Proteomes" id="UP000586918"/>
    </source>
</evidence>
<dbReference type="SUPFAM" id="SSF51679">
    <property type="entry name" value="Bacterial luciferase-like"/>
    <property type="match status" value="1"/>
</dbReference>
<proteinExistence type="predicted"/>